<dbReference type="SUPFAM" id="SSF53686">
    <property type="entry name" value="Tryptophan synthase beta subunit-like PLP-dependent enzymes"/>
    <property type="match status" value="1"/>
</dbReference>
<comment type="similarity">
    <text evidence="3">Belongs to the serine/threonine dehydratase family.</text>
</comment>
<keyword evidence="13" id="KW-1185">Reference proteome</keyword>
<proteinExistence type="inferred from homology"/>
<keyword evidence="9 12" id="KW-0456">Lyase</keyword>
<dbReference type="InterPro" id="IPR050147">
    <property type="entry name" value="Ser/Thr_Dehydratase"/>
</dbReference>
<evidence type="ECO:0000259" key="11">
    <source>
        <dbReference type="Pfam" id="PF00291"/>
    </source>
</evidence>
<evidence type="ECO:0000256" key="3">
    <source>
        <dbReference type="ARBA" id="ARBA00010869"/>
    </source>
</evidence>
<evidence type="ECO:0000256" key="1">
    <source>
        <dbReference type="ARBA" id="ARBA00001933"/>
    </source>
</evidence>
<keyword evidence="8" id="KW-0663">Pyridoxal phosphate</keyword>
<reference evidence="12 13" key="1">
    <citation type="submission" date="2020-05" db="EMBL/GenBank/DDBJ databases">
        <title>Aquirufa sp. strain 15G-AUS-rot a new Aquirufa species.</title>
        <authorList>
            <person name="Pitt A."/>
            <person name="Hahn M.W."/>
        </authorList>
    </citation>
    <scope>NUCLEOTIDE SEQUENCE [LARGE SCALE GENOMIC DNA]</scope>
    <source>
        <strain evidence="12 13">15G-AUS-rot</strain>
    </source>
</reference>
<comment type="subunit">
    <text evidence="4">In the native structure, TdcB is in a dimeric form, whereas in the TdcB-AMP complex, it exists in a tetrameric form (dimer of dimers).</text>
</comment>
<dbReference type="NCBIfam" id="TIGR01127">
    <property type="entry name" value="ilvA_1Cterm"/>
    <property type="match status" value="1"/>
</dbReference>
<dbReference type="GO" id="GO:0030170">
    <property type="term" value="F:pyridoxal phosphate binding"/>
    <property type="evidence" value="ECO:0007669"/>
    <property type="project" value="InterPro"/>
</dbReference>
<evidence type="ECO:0000256" key="6">
    <source>
        <dbReference type="ARBA" id="ARBA00022248"/>
    </source>
</evidence>
<dbReference type="GO" id="GO:0006567">
    <property type="term" value="P:L-threonine catabolic process"/>
    <property type="evidence" value="ECO:0007669"/>
    <property type="project" value="InterPro"/>
</dbReference>
<evidence type="ECO:0000313" key="13">
    <source>
        <dbReference type="Proteomes" id="UP000501003"/>
    </source>
</evidence>
<dbReference type="InterPro" id="IPR001926">
    <property type="entry name" value="TrpB-like_PALP"/>
</dbReference>
<dbReference type="GO" id="GO:0009097">
    <property type="term" value="P:isoleucine biosynthetic process"/>
    <property type="evidence" value="ECO:0007669"/>
    <property type="project" value="TreeGrafter"/>
</dbReference>
<evidence type="ECO:0000256" key="2">
    <source>
        <dbReference type="ARBA" id="ARBA00004958"/>
    </source>
</evidence>
<gene>
    <name evidence="12" type="ORF">HRU87_01920</name>
</gene>
<dbReference type="PANTHER" id="PTHR48078">
    <property type="entry name" value="THREONINE DEHYDRATASE, MITOCHONDRIAL-RELATED"/>
    <property type="match status" value="1"/>
</dbReference>
<dbReference type="Gene3D" id="3.40.50.1100">
    <property type="match status" value="2"/>
</dbReference>
<dbReference type="InterPro" id="IPR044561">
    <property type="entry name" value="ACT_ThrD-II-like"/>
</dbReference>
<dbReference type="Proteomes" id="UP000501003">
    <property type="component" value="Chromosome"/>
</dbReference>
<name>A0A7D4PQH2_9MICO</name>
<dbReference type="PROSITE" id="PS00165">
    <property type="entry name" value="DEHYDRATASE_SER_THR"/>
    <property type="match status" value="1"/>
</dbReference>
<evidence type="ECO:0000256" key="9">
    <source>
        <dbReference type="ARBA" id="ARBA00023239"/>
    </source>
</evidence>
<keyword evidence="7" id="KW-0021">Allosteric enzyme</keyword>
<protein>
    <recommendedName>
        <fullName evidence="6">L-threonine dehydratase catabolic TdcB</fullName>
        <ecNumber evidence="5">4.3.1.19</ecNumber>
    </recommendedName>
</protein>
<evidence type="ECO:0000256" key="8">
    <source>
        <dbReference type="ARBA" id="ARBA00022898"/>
    </source>
</evidence>
<feature type="region of interest" description="Disordered" evidence="10">
    <location>
        <begin position="389"/>
        <end position="411"/>
    </location>
</feature>
<dbReference type="PANTHER" id="PTHR48078:SF6">
    <property type="entry name" value="L-THREONINE DEHYDRATASE CATABOLIC TDCB"/>
    <property type="match status" value="1"/>
</dbReference>
<organism evidence="12 13">
    <name type="scientific">Aquiluna borgnonia</name>
    <dbReference type="NCBI Taxonomy" id="2499157"/>
    <lineage>
        <taxon>Bacteria</taxon>
        <taxon>Bacillati</taxon>
        <taxon>Actinomycetota</taxon>
        <taxon>Actinomycetes</taxon>
        <taxon>Micrococcales</taxon>
        <taxon>Microbacteriaceae</taxon>
        <taxon>Luna cluster</taxon>
        <taxon>Luna-1 subcluster</taxon>
        <taxon>Aquiluna</taxon>
    </lineage>
</organism>
<evidence type="ECO:0000256" key="5">
    <source>
        <dbReference type="ARBA" id="ARBA00012096"/>
    </source>
</evidence>
<dbReference type="InterPro" id="IPR000634">
    <property type="entry name" value="Ser/Thr_deHydtase_PyrdxlP-BS"/>
</dbReference>
<dbReference type="FunFam" id="3.40.50.1100:FF:000007">
    <property type="entry name" value="L-threonine dehydratase catabolic TdcB"/>
    <property type="match status" value="1"/>
</dbReference>
<evidence type="ECO:0000313" key="12">
    <source>
        <dbReference type="EMBL" id="QKJ24981.1"/>
    </source>
</evidence>
<evidence type="ECO:0000256" key="7">
    <source>
        <dbReference type="ARBA" id="ARBA00022533"/>
    </source>
</evidence>
<dbReference type="InterPro" id="IPR005789">
    <property type="entry name" value="Thr_deHydtase_catblc"/>
</dbReference>
<dbReference type="GO" id="GO:0003941">
    <property type="term" value="F:L-serine ammonia-lyase activity"/>
    <property type="evidence" value="ECO:0007669"/>
    <property type="project" value="TreeGrafter"/>
</dbReference>
<dbReference type="GO" id="GO:0004794">
    <property type="term" value="F:threonine deaminase activity"/>
    <property type="evidence" value="ECO:0007669"/>
    <property type="project" value="UniProtKB-EC"/>
</dbReference>
<dbReference type="RefSeq" id="WP_173493278.1">
    <property type="nucleotide sequence ID" value="NZ_CP054056.1"/>
</dbReference>
<accession>A0A7D4PQH2</accession>
<dbReference type="CDD" id="cd01562">
    <property type="entry name" value="Thr-dehyd"/>
    <property type="match status" value="1"/>
</dbReference>
<dbReference type="AlphaFoldDB" id="A0A7D4PQH2"/>
<dbReference type="CDD" id="cd04886">
    <property type="entry name" value="ACT_ThrD-II-like"/>
    <property type="match status" value="1"/>
</dbReference>
<sequence length="411" mass="43653">MAQAKYPTLNEFYQALENVRPVAIKTPVLRSDWLSDHTGQEIWFKCENLQRTGAYKIRGAYNLMSQLTDEEKKRGVVAASAGNHAQGVALAARELGIKATIFMPVGASLPKYQATLGFGANVVLTGAIFDETLLAAKEFTASTGAVFIPPFDHMDIIRGQGTVALEIMEQLPEVDNIVVCLGGGGLTAGVVAAAKLKAKELGRKVKVYAVQAEMAASWPGSLKAGKPTETKIQPTIADGIAVAKPGKIPFDIVSELVDKVVTVTEDEIAKAMLSVMERSKLVVEAGGAVGAAAVLSGKLKLKGTTAIVLSGGNIDPLLLQRVIRHGLAASDRYTNISVMLPDRPGQLVKTAEAVAAAQANVVEVLHTRHGNGLQISEVELNLSVETRGKEHRNEVMKSLKAAGLSPRLHED</sequence>
<evidence type="ECO:0000256" key="10">
    <source>
        <dbReference type="SAM" id="MobiDB-lite"/>
    </source>
</evidence>
<comment type="cofactor">
    <cofactor evidence="1">
        <name>pyridoxal 5'-phosphate</name>
        <dbReference type="ChEBI" id="CHEBI:597326"/>
    </cofactor>
</comment>
<dbReference type="KEGG" id="aqg:HRU87_01920"/>
<evidence type="ECO:0000256" key="4">
    <source>
        <dbReference type="ARBA" id="ARBA00011447"/>
    </source>
</evidence>
<dbReference type="Pfam" id="PF00291">
    <property type="entry name" value="PALP"/>
    <property type="match status" value="1"/>
</dbReference>
<dbReference type="EMBL" id="CP054056">
    <property type="protein sequence ID" value="QKJ24981.1"/>
    <property type="molecule type" value="Genomic_DNA"/>
</dbReference>
<feature type="domain" description="Tryptophan synthase beta chain-like PALP" evidence="11">
    <location>
        <begin position="22"/>
        <end position="311"/>
    </location>
</feature>
<dbReference type="InterPro" id="IPR036052">
    <property type="entry name" value="TrpB-like_PALP_sf"/>
</dbReference>
<dbReference type="GO" id="GO:0006565">
    <property type="term" value="P:L-serine catabolic process"/>
    <property type="evidence" value="ECO:0007669"/>
    <property type="project" value="TreeGrafter"/>
</dbReference>
<dbReference type="EC" id="4.3.1.19" evidence="5"/>
<comment type="pathway">
    <text evidence="2">Amino-acid degradation; L-threonine degradation via propanoate pathway; propanoate from L-threonine: step 1/4.</text>
</comment>